<dbReference type="AlphaFoldDB" id="A0A067RH62"/>
<dbReference type="InParanoid" id="A0A067RH62"/>
<evidence type="ECO:0000313" key="1">
    <source>
        <dbReference type="EMBL" id="KDR18502.1"/>
    </source>
</evidence>
<gene>
    <name evidence="1" type="ORF">L798_07692</name>
</gene>
<accession>A0A067RH62</accession>
<proteinExistence type="predicted"/>
<evidence type="ECO:0000313" key="2">
    <source>
        <dbReference type="Proteomes" id="UP000027135"/>
    </source>
</evidence>
<sequence>MRYQGHLETELERAKNTEYSTEIAGTCTIQLHSMQSSQGCGLTLSSSKLEIITKISQGMPSGVPLGRSMCCGQPHPQKLNCSSETPPPGLFLCSSRNVLSNGIVSEESVDFLSMVFDLGFTA</sequence>
<dbReference type="EMBL" id="KK852685">
    <property type="protein sequence ID" value="KDR18502.1"/>
    <property type="molecule type" value="Genomic_DNA"/>
</dbReference>
<organism evidence="1 2">
    <name type="scientific">Zootermopsis nevadensis</name>
    <name type="common">Dampwood termite</name>
    <dbReference type="NCBI Taxonomy" id="136037"/>
    <lineage>
        <taxon>Eukaryota</taxon>
        <taxon>Metazoa</taxon>
        <taxon>Ecdysozoa</taxon>
        <taxon>Arthropoda</taxon>
        <taxon>Hexapoda</taxon>
        <taxon>Insecta</taxon>
        <taxon>Pterygota</taxon>
        <taxon>Neoptera</taxon>
        <taxon>Polyneoptera</taxon>
        <taxon>Dictyoptera</taxon>
        <taxon>Blattodea</taxon>
        <taxon>Blattoidea</taxon>
        <taxon>Termitoidae</taxon>
        <taxon>Termopsidae</taxon>
        <taxon>Zootermopsis</taxon>
    </lineage>
</organism>
<reference evidence="1 2" key="1">
    <citation type="journal article" date="2014" name="Nat. Commun.">
        <title>Molecular traces of alternative social organization in a termite genome.</title>
        <authorList>
            <person name="Terrapon N."/>
            <person name="Li C."/>
            <person name="Robertson H.M."/>
            <person name="Ji L."/>
            <person name="Meng X."/>
            <person name="Booth W."/>
            <person name="Chen Z."/>
            <person name="Childers C.P."/>
            <person name="Glastad K.M."/>
            <person name="Gokhale K."/>
            <person name="Gowin J."/>
            <person name="Gronenberg W."/>
            <person name="Hermansen R.A."/>
            <person name="Hu H."/>
            <person name="Hunt B.G."/>
            <person name="Huylmans A.K."/>
            <person name="Khalil S.M."/>
            <person name="Mitchell R.D."/>
            <person name="Munoz-Torres M.C."/>
            <person name="Mustard J.A."/>
            <person name="Pan H."/>
            <person name="Reese J.T."/>
            <person name="Scharf M.E."/>
            <person name="Sun F."/>
            <person name="Vogel H."/>
            <person name="Xiao J."/>
            <person name="Yang W."/>
            <person name="Yang Z."/>
            <person name="Yang Z."/>
            <person name="Zhou J."/>
            <person name="Zhu J."/>
            <person name="Brent C.S."/>
            <person name="Elsik C.G."/>
            <person name="Goodisman M.A."/>
            <person name="Liberles D.A."/>
            <person name="Roe R.M."/>
            <person name="Vargo E.L."/>
            <person name="Vilcinskas A."/>
            <person name="Wang J."/>
            <person name="Bornberg-Bauer E."/>
            <person name="Korb J."/>
            <person name="Zhang G."/>
            <person name="Liebig J."/>
        </authorList>
    </citation>
    <scope>NUCLEOTIDE SEQUENCE [LARGE SCALE GENOMIC DNA]</scope>
    <source>
        <tissue evidence="1">Whole organism</tissue>
    </source>
</reference>
<name>A0A067RH62_ZOONE</name>
<protein>
    <submittedName>
        <fullName evidence="1">Uncharacterized protein</fullName>
    </submittedName>
</protein>
<keyword evidence="2" id="KW-1185">Reference proteome</keyword>
<dbReference type="Proteomes" id="UP000027135">
    <property type="component" value="Unassembled WGS sequence"/>
</dbReference>